<dbReference type="AlphaFoldDB" id="A0AA85JMR2"/>
<sequence>MTGHKIRNLAIISRKNLNEIVGGRKKYKIKIRGEMDENVNVNTVHNAQLKAQQRVHERYRQQRKEILRKQLKIKQSEKNEQLISDAVKSTNNRLKLMKKHFIENLTSEIEYVIANQPNAMASLRVKAVYMTGLQNKMIHKIRRSIDQNFKLEQILSAEHGLQVIRR</sequence>
<name>A0AA85JMR2_TRIRE</name>
<proteinExistence type="predicted"/>
<dbReference type="WBParaSite" id="TREG1_40660.1">
    <property type="protein sequence ID" value="TREG1_40660.1"/>
    <property type="gene ID" value="TREG1_40660"/>
</dbReference>
<reference evidence="3" key="2">
    <citation type="submission" date="2023-11" db="UniProtKB">
        <authorList>
            <consortium name="WormBaseParasite"/>
        </authorList>
    </citation>
    <scope>IDENTIFICATION</scope>
</reference>
<evidence type="ECO:0000313" key="3">
    <source>
        <dbReference type="WBParaSite" id="TREG1_40660.1"/>
    </source>
</evidence>
<organism evidence="2 3">
    <name type="scientific">Trichobilharzia regenti</name>
    <name type="common">Nasal bird schistosome</name>
    <dbReference type="NCBI Taxonomy" id="157069"/>
    <lineage>
        <taxon>Eukaryota</taxon>
        <taxon>Metazoa</taxon>
        <taxon>Spiralia</taxon>
        <taxon>Lophotrochozoa</taxon>
        <taxon>Platyhelminthes</taxon>
        <taxon>Trematoda</taxon>
        <taxon>Digenea</taxon>
        <taxon>Strigeidida</taxon>
        <taxon>Schistosomatoidea</taxon>
        <taxon>Schistosomatidae</taxon>
        <taxon>Trichobilharzia</taxon>
    </lineage>
</organism>
<evidence type="ECO:0000256" key="1">
    <source>
        <dbReference type="SAM" id="Coils"/>
    </source>
</evidence>
<evidence type="ECO:0000313" key="2">
    <source>
        <dbReference type="Proteomes" id="UP000050795"/>
    </source>
</evidence>
<dbReference type="Proteomes" id="UP000050795">
    <property type="component" value="Unassembled WGS sequence"/>
</dbReference>
<feature type="coiled-coil region" evidence="1">
    <location>
        <begin position="49"/>
        <end position="79"/>
    </location>
</feature>
<keyword evidence="1" id="KW-0175">Coiled coil</keyword>
<accession>A0AA85JMR2</accession>
<reference evidence="2" key="1">
    <citation type="submission" date="2022-06" db="EMBL/GenBank/DDBJ databases">
        <authorList>
            <person name="Berger JAMES D."/>
            <person name="Berger JAMES D."/>
        </authorList>
    </citation>
    <scope>NUCLEOTIDE SEQUENCE [LARGE SCALE GENOMIC DNA]</scope>
</reference>
<protein>
    <submittedName>
        <fullName evidence="3">Uncharacterized protein</fullName>
    </submittedName>
</protein>
<keyword evidence="2" id="KW-1185">Reference proteome</keyword>